<organism evidence="1 2">
    <name type="scientific">Salinadaptatus halalkaliphilus</name>
    <dbReference type="NCBI Taxonomy" id="2419781"/>
    <lineage>
        <taxon>Archaea</taxon>
        <taxon>Methanobacteriati</taxon>
        <taxon>Methanobacteriota</taxon>
        <taxon>Stenosarchaea group</taxon>
        <taxon>Halobacteria</taxon>
        <taxon>Halobacteriales</taxon>
        <taxon>Natrialbaceae</taxon>
        <taxon>Salinadaptatus</taxon>
    </lineage>
</organism>
<keyword evidence="2" id="KW-1185">Reference proteome</keyword>
<name>A0A4S3TJR5_9EURY</name>
<dbReference type="AlphaFoldDB" id="A0A4S3TJR5"/>
<dbReference type="EMBL" id="RBZW01000076">
    <property type="protein sequence ID" value="THE62828.1"/>
    <property type="molecule type" value="Genomic_DNA"/>
</dbReference>
<accession>A0A4S3TJR5</accession>
<evidence type="ECO:0000313" key="2">
    <source>
        <dbReference type="Proteomes" id="UP000318864"/>
    </source>
</evidence>
<dbReference type="OrthoDB" id="197996at2157"/>
<reference evidence="1 2" key="1">
    <citation type="submission" date="2018-10" db="EMBL/GenBank/DDBJ databases">
        <title>Natronolimnobius sp. XQ-INN 246 isolated from Inner Mongolia Autonomous Region of China.</title>
        <authorList>
            <person name="Xue Q."/>
        </authorList>
    </citation>
    <scope>NUCLEOTIDE SEQUENCE [LARGE SCALE GENOMIC DNA]</scope>
    <source>
        <strain evidence="1 2">XQ-INN 246</strain>
    </source>
</reference>
<gene>
    <name evidence="1" type="ORF">D8Y22_20415</name>
</gene>
<dbReference type="RefSeq" id="WP_141466460.1">
    <property type="nucleotide sequence ID" value="NZ_RBZW01000076.1"/>
</dbReference>
<sequence length="176" mass="20019">MGILDLMLGRADQGKQGVEGHSYALPKDTHAFVSPVAVRRDEIEAMQTLLEAEATEPYLEERTDELQDAFDSVFEDHDIDATAFAERKQHVRRRTKPVIENWDEQVRAAVGVVYVTPDTYSTLRSFVEICRRRDEDEDDPFEQPESIAAMTPLLGRLEAATDDQYRAVVHTDLLPE</sequence>
<dbReference type="Proteomes" id="UP000318864">
    <property type="component" value="Unassembled WGS sequence"/>
</dbReference>
<protein>
    <submittedName>
        <fullName evidence="1">Uncharacterized protein</fullName>
    </submittedName>
</protein>
<proteinExistence type="predicted"/>
<evidence type="ECO:0000313" key="1">
    <source>
        <dbReference type="EMBL" id="THE62828.1"/>
    </source>
</evidence>
<comment type="caution">
    <text evidence="1">The sequence shown here is derived from an EMBL/GenBank/DDBJ whole genome shotgun (WGS) entry which is preliminary data.</text>
</comment>